<name>A0A0N5CGU9_STREA</name>
<evidence type="ECO:0000256" key="3">
    <source>
        <dbReference type="ARBA" id="ARBA00022695"/>
    </source>
</evidence>
<evidence type="ECO:0000256" key="6">
    <source>
        <dbReference type="ARBA" id="ARBA00022801"/>
    </source>
</evidence>
<dbReference type="GO" id="GO:0003964">
    <property type="term" value="F:RNA-directed DNA polymerase activity"/>
    <property type="evidence" value="ECO:0007669"/>
    <property type="project" value="UniProtKB-EC"/>
</dbReference>
<dbReference type="InterPro" id="IPR021109">
    <property type="entry name" value="Peptidase_aspartic_dom_sf"/>
</dbReference>
<dbReference type="PROSITE" id="PS50994">
    <property type="entry name" value="INTEGRASE"/>
    <property type="match status" value="1"/>
</dbReference>
<dbReference type="Gene3D" id="3.30.420.10">
    <property type="entry name" value="Ribonuclease H-like superfamily/Ribonuclease H"/>
    <property type="match status" value="1"/>
</dbReference>
<dbReference type="GO" id="GO:0006508">
    <property type="term" value="P:proteolysis"/>
    <property type="evidence" value="ECO:0007669"/>
    <property type="project" value="InterPro"/>
</dbReference>
<dbReference type="SUPFAM" id="SSF53098">
    <property type="entry name" value="Ribonuclease H-like"/>
    <property type="match status" value="1"/>
</dbReference>
<evidence type="ECO:0000313" key="11">
    <source>
        <dbReference type="Proteomes" id="UP000046392"/>
    </source>
</evidence>
<keyword evidence="7" id="KW-0863">Zinc-finger</keyword>
<evidence type="ECO:0000256" key="4">
    <source>
        <dbReference type="ARBA" id="ARBA00022722"/>
    </source>
</evidence>
<keyword evidence="7" id="KW-0862">Zinc</keyword>
<dbReference type="SMART" id="SM00343">
    <property type="entry name" value="ZnF_C2HC"/>
    <property type="match status" value="1"/>
</dbReference>
<organism evidence="11 12">
    <name type="scientific">Strongyloides papillosus</name>
    <name type="common">Intestinal threadworm</name>
    <dbReference type="NCBI Taxonomy" id="174720"/>
    <lineage>
        <taxon>Eukaryota</taxon>
        <taxon>Metazoa</taxon>
        <taxon>Ecdysozoa</taxon>
        <taxon>Nematoda</taxon>
        <taxon>Chromadorea</taxon>
        <taxon>Rhabditida</taxon>
        <taxon>Tylenchina</taxon>
        <taxon>Panagrolaimomorpha</taxon>
        <taxon>Strongyloidoidea</taxon>
        <taxon>Strongyloididae</taxon>
        <taxon>Strongyloides</taxon>
    </lineage>
</organism>
<evidence type="ECO:0000259" key="9">
    <source>
        <dbReference type="PROSITE" id="PS50175"/>
    </source>
</evidence>
<dbReference type="GO" id="GO:0004519">
    <property type="term" value="F:endonuclease activity"/>
    <property type="evidence" value="ECO:0007669"/>
    <property type="project" value="UniProtKB-KW"/>
</dbReference>
<dbReference type="InterPro" id="IPR041588">
    <property type="entry name" value="Integrase_H2C2"/>
</dbReference>
<dbReference type="SUPFAM" id="SSF56672">
    <property type="entry name" value="DNA/RNA polymerases"/>
    <property type="match status" value="1"/>
</dbReference>
<dbReference type="PROSITE" id="PS50158">
    <property type="entry name" value="ZF_CCHC"/>
    <property type="match status" value="1"/>
</dbReference>
<accession>A0A0N5CGU9</accession>
<sequence>MGAQPRQLSAVLNQALCKAKIQQLEDKDTLLELIEVLTPEEFSKVQLLMPEDTNGWSSTLLVSCAKSIDCVSQTVKPSIYSQFVEILLRRFDPRDSDKDEIQIEEFLQQCTLDLPSEFAEMKLRDIFDQVKLIQIMGNKSRSLFTWNESKTSAELIMITKTHYLSQRSVKQEPKDAKESRKTKDDAVSSKDRVCYECQEKGHMKPDCPKLKKPTTTKVAKIRRNADDFNTSPVKGQMFQFAVPGETPIYHEAYLDTMAEITVISLATWEKLGSPKLSKTNHQLVGAGEVPLETEGIVTLTIKAQGKEATIDVVVMKNQDSCLMDPETYLKFFDGFNCAMLKRELSTEMHISDTVINEYLRKNVELWNDILQEPLIKVKYQTVDNVEYIVSKPRRMHPDTVPPAIEYITKEIAANRMEEVHFPKMASPGVLSLISDTSISWKFTTLDMKSAYRLIGLDEQSSEFTTVSLPFGYFKSKCLVYGIAQSGVLFYNTIKNLLKDVPRCIIYMDDILIVTPEHDSSPILQTLQILQQHRLKINIHKSFFLQDSVMYLSYEVSNEGIRMNSEVANQLARVEKPTTATELRSLKGKISYLRNFIGPGAAVYDKELSDMSEGLWSPKKDATLKKVQIAIREAKILNFFNPSTESLSLQTWSEKEILAGILVMVKSEQNYPFIEKQALAAKEALFYFESFTRIHVTTLEIPDKTLVHMFKKRNVCANAQYSRILRWSLEMEEFPHDVVYRDLHEKVSQLLNLNNHVKTTKIQSIQKAESWLQQKASTDAEYQQLLQVVVSGDIKNLTSPYQRKFQQFWNLLTIQDGVLYVSDKPVLPKSAYQDVIDDLHKQHFAVTNMLRRVRNMFVAVSIRKWIVATHMKCDLCQRYGSSRPRTIHSWPSTTSNNQRWHMDIGTVNQVSFLACVDVHCNWIMAARIKNHTPSEITKKLLLFFEHNGCPLFLVSDNFPSFKDVSFCTLLKGKGITPFYSPPYTPQSNGPIERCMKILKDGMAKSSLSTFDQRLQEAIINHHTGSTDVEGKSPTQRRLQVFADYHIINECSLKDTTSALPA</sequence>
<dbReference type="AlphaFoldDB" id="A0A0N5CGU9"/>
<keyword evidence="4" id="KW-0540">Nuclease</keyword>
<dbReference type="Gene3D" id="2.40.70.10">
    <property type="entry name" value="Acid Proteases"/>
    <property type="match status" value="1"/>
</dbReference>
<dbReference type="GO" id="GO:0008270">
    <property type="term" value="F:zinc ion binding"/>
    <property type="evidence" value="ECO:0007669"/>
    <property type="project" value="UniProtKB-KW"/>
</dbReference>
<keyword evidence="11" id="KW-1185">Reference proteome</keyword>
<dbReference type="Pfam" id="PF00098">
    <property type="entry name" value="zf-CCHC"/>
    <property type="match status" value="1"/>
</dbReference>
<dbReference type="GO" id="GO:0015074">
    <property type="term" value="P:DNA integration"/>
    <property type="evidence" value="ECO:0007669"/>
    <property type="project" value="InterPro"/>
</dbReference>
<dbReference type="InterPro" id="IPR001995">
    <property type="entry name" value="Peptidase_A2_cat"/>
</dbReference>
<dbReference type="SUPFAM" id="SSF57756">
    <property type="entry name" value="Retrovirus zinc finger-like domains"/>
    <property type="match status" value="1"/>
</dbReference>
<dbReference type="Gene3D" id="4.10.60.10">
    <property type="entry name" value="Zinc finger, CCHC-type"/>
    <property type="match status" value="1"/>
</dbReference>
<dbReference type="STRING" id="174720.A0A0N5CGU9"/>
<dbReference type="Pfam" id="PF00665">
    <property type="entry name" value="rve"/>
    <property type="match status" value="1"/>
</dbReference>
<feature type="domain" description="CCHC-type" evidence="8">
    <location>
        <begin position="194"/>
        <end position="209"/>
    </location>
</feature>
<dbReference type="Gene3D" id="1.10.340.70">
    <property type="match status" value="1"/>
</dbReference>
<dbReference type="InterPro" id="IPR001584">
    <property type="entry name" value="Integrase_cat-core"/>
</dbReference>
<dbReference type="Gene3D" id="3.30.70.270">
    <property type="match status" value="1"/>
</dbReference>
<feature type="domain" description="Peptidase A2" evidence="9">
    <location>
        <begin position="250"/>
        <end position="287"/>
    </location>
</feature>
<keyword evidence="3" id="KW-0548">Nucleotidyltransferase</keyword>
<dbReference type="InterPro" id="IPR050951">
    <property type="entry name" value="Retrovirus_Pol_polyprotein"/>
</dbReference>
<dbReference type="InterPro" id="IPR012337">
    <property type="entry name" value="RNaseH-like_sf"/>
</dbReference>
<feature type="domain" description="Integrase catalytic" evidence="10">
    <location>
        <begin position="886"/>
        <end position="1060"/>
    </location>
</feature>
<dbReference type="InterPro" id="IPR000477">
    <property type="entry name" value="RT_dom"/>
</dbReference>
<dbReference type="PROSITE" id="PS50175">
    <property type="entry name" value="ASP_PROT_RETROV"/>
    <property type="match status" value="1"/>
</dbReference>
<dbReference type="Proteomes" id="UP000046392">
    <property type="component" value="Unplaced"/>
</dbReference>
<keyword evidence="5" id="KW-0255">Endonuclease</keyword>
<evidence type="ECO:0000256" key="5">
    <source>
        <dbReference type="ARBA" id="ARBA00022759"/>
    </source>
</evidence>
<dbReference type="GO" id="GO:0004190">
    <property type="term" value="F:aspartic-type endopeptidase activity"/>
    <property type="evidence" value="ECO:0007669"/>
    <property type="project" value="InterPro"/>
</dbReference>
<dbReference type="PANTHER" id="PTHR37984">
    <property type="entry name" value="PROTEIN CBG26694"/>
    <property type="match status" value="1"/>
</dbReference>
<evidence type="ECO:0000256" key="7">
    <source>
        <dbReference type="PROSITE-ProRule" id="PRU00047"/>
    </source>
</evidence>
<dbReference type="WBParaSite" id="SPAL_0001707400.1">
    <property type="protein sequence ID" value="SPAL_0001707400.1"/>
    <property type="gene ID" value="SPAL_0001707400"/>
</dbReference>
<evidence type="ECO:0000256" key="1">
    <source>
        <dbReference type="ARBA" id="ARBA00012493"/>
    </source>
</evidence>
<keyword evidence="7" id="KW-0479">Metal-binding</keyword>
<evidence type="ECO:0000256" key="2">
    <source>
        <dbReference type="ARBA" id="ARBA00022679"/>
    </source>
</evidence>
<dbReference type="InterPro" id="IPR043128">
    <property type="entry name" value="Rev_trsase/Diguanyl_cyclase"/>
</dbReference>
<dbReference type="GO" id="GO:0019899">
    <property type="term" value="F:enzyme binding"/>
    <property type="evidence" value="ECO:0007669"/>
    <property type="project" value="UniProtKB-ARBA"/>
</dbReference>
<dbReference type="Gene3D" id="3.10.10.10">
    <property type="entry name" value="HIV Type 1 Reverse Transcriptase, subunit A, domain 1"/>
    <property type="match status" value="1"/>
</dbReference>
<dbReference type="EC" id="2.7.7.49" evidence="1"/>
<dbReference type="InterPro" id="IPR001878">
    <property type="entry name" value="Znf_CCHC"/>
</dbReference>
<dbReference type="GO" id="GO:0042575">
    <property type="term" value="C:DNA polymerase complex"/>
    <property type="evidence" value="ECO:0007669"/>
    <property type="project" value="UniProtKB-ARBA"/>
</dbReference>
<evidence type="ECO:0000259" key="10">
    <source>
        <dbReference type="PROSITE" id="PS50994"/>
    </source>
</evidence>
<dbReference type="Pfam" id="PF17921">
    <property type="entry name" value="Integrase_H2C2"/>
    <property type="match status" value="1"/>
</dbReference>
<dbReference type="InterPro" id="IPR043502">
    <property type="entry name" value="DNA/RNA_pol_sf"/>
</dbReference>
<proteinExistence type="predicted"/>
<keyword evidence="2" id="KW-0808">Transferase</keyword>
<dbReference type="InterPro" id="IPR036875">
    <property type="entry name" value="Znf_CCHC_sf"/>
</dbReference>
<reference evidence="12" key="1">
    <citation type="submission" date="2017-02" db="UniProtKB">
        <authorList>
            <consortium name="WormBaseParasite"/>
        </authorList>
    </citation>
    <scope>IDENTIFICATION</scope>
</reference>
<keyword evidence="6" id="KW-0378">Hydrolase</keyword>
<dbReference type="InterPro" id="IPR036397">
    <property type="entry name" value="RNaseH_sf"/>
</dbReference>
<dbReference type="PANTHER" id="PTHR37984:SF5">
    <property type="entry name" value="PROTEIN NYNRIN-LIKE"/>
    <property type="match status" value="1"/>
</dbReference>
<dbReference type="GO" id="GO:0003676">
    <property type="term" value="F:nucleic acid binding"/>
    <property type="evidence" value="ECO:0007669"/>
    <property type="project" value="InterPro"/>
</dbReference>
<evidence type="ECO:0000259" key="8">
    <source>
        <dbReference type="PROSITE" id="PS50158"/>
    </source>
</evidence>
<dbReference type="Pfam" id="PF00078">
    <property type="entry name" value="RVT_1"/>
    <property type="match status" value="1"/>
</dbReference>
<evidence type="ECO:0000313" key="12">
    <source>
        <dbReference type="WBParaSite" id="SPAL_0001707400.1"/>
    </source>
</evidence>
<protein>
    <recommendedName>
        <fullName evidence="1">RNA-directed DNA polymerase</fullName>
        <ecNumber evidence="1">2.7.7.49</ecNumber>
    </recommendedName>
</protein>
<dbReference type="SUPFAM" id="SSF50630">
    <property type="entry name" value="Acid proteases"/>
    <property type="match status" value="1"/>
</dbReference>